<dbReference type="InterPro" id="IPR009057">
    <property type="entry name" value="Homeodomain-like_sf"/>
</dbReference>
<dbReference type="EMBL" id="JACJTU010000003">
    <property type="protein sequence ID" value="MBD2733171.1"/>
    <property type="molecule type" value="Genomic_DNA"/>
</dbReference>
<organism evidence="1 2">
    <name type="scientific">Nostoc paludosum FACHB-159</name>
    <dbReference type="NCBI Taxonomy" id="2692908"/>
    <lineage>
        <taxon>Bacteria</taxon>
        <taxon>Bacillati</taxon>
        <taxon>Cyanobacteriota</taxon>
        <taxon>Cyanophyceae</taxon>
        <taxon>Nostocales</taxon>
        <taxon>Nostocaceae</taxon>
        <taxon>Nostoc</taxon>
    </lineage>
</organism>
<dbReference type="SUPFAM" id="SSF46689">
    <property type="entry name" value="Homeodomain-like"/>
    <property type="match status" value="1"/>
</dbReference>
<dbReference type="InterPro" id="IPR036388">
    <property type="entry name" value="WH-like_DNA-bd_sf"/>
</dbReference>
<proteinExistence type="predicted"/>
<reference evidence="1 2" key="1">
    <citation type="journal article" date="2020" name="ISME J.">
        <title>Comparative genomics reveals insights into cyanobacterial evolution and habitat adaptation.</title>
        <authorList>
            <person name="Chen M.Y."/>
            <person name="Teng W.K."/>
            <person name="Zhao L."/>
            <person name="Hu C.X."/>
            <person name="Zhou Y.K."/>
            <person name="Han B.P."/>
            <person name="Song L.R."/>
            <person name="Shu W.S."/>
        </authorList>
    </citation>
    <scope>NUCLEOTIDE SEQUENCE [LARGE SCALE GENOMIC DNA]</scope>
    <source>
        <strain evidence="1 2">FACHB-159</strain>
    </source>
</reference>
<evidence type="ECO:0000313" key="1">
    <source>
        <dbReference type="EMBL" id="MBD2733171.1"/>
    </source>
</evidence>
<gene>
    <name evidence="1" type="ORF">H6H03_04485</name>
</gene>
<accession>A0ABR8K335</accession>
<dbReference type="Pfam" id="PF04255">
    <property type="entry name" value="DUF433"/>
    <property type="match status" value="1"/>
</dbReference>
<dbReference type="PANTHER" id="PTHR34849:SF3">
    <property type="entry name" value="SSR2962 PROTEIN"/>
    <property type="match status" value="1"/>
</dbReference>
<sequence>MDNTLLQRITHNPDICHGKPCIRGLRYPVELILELLSSGMTNEEILADYDDLESEDIFAVLLFAARLSQVKSIHRIAS</sequence>
<dbReference type="PANTHER" id="PTHR34849">
    <property type="entry name" value="SSL5025 PROTEIN"/>
    <property type="match status" value="1"/>
</dbReference>
<dbReference type="Proteomes" id="UP000637383">
    <property type="component" value="Unassembled WGS sequence"/>
</dbReference>
<dbReference type="Gene3D" id="1.10.10.10">
    <property type="entry name" value="Winged helix-like DNA-binding domain superfamily/Winged helix DNA-binding domain"/>
    <property type="match status" value="1"/>
</dbReference>
<dbReference type="InterPro" id="IPR007367">
    <property type="entry name" value="DUF433"/>
</dbReference>
<protein>
    <submittedName>
        <fullName evidence="1">DUF433 domain-containing protein</fullName>
    </submittedName>
</protein>
<name>A0ABR8K335_9NOSO</name>
<evidence type="ECO:0000313" key="2">
    <source>
        <dbReference type="Proteomes" id="UP000637383"/>
    </source>
</evidence>
<dbReference type="RefSeq" id="WP_190953935.1">
    <property type="nucleotide sequence ID" value="NZ_JACJTU010000003.1"/>
</dbReference>
<keyword evidence="2" id="KW-1185">Reference proteome</keyword>
<comment type="caution">
    <text evidence="1">The sequence shown here is derived from an EMBL/GenBank/DDBJ whole genome shotgun (WGS) entry which is preliminary data.</text>
</comment>